<gene>
    <name evidence="2" type="ORF">FSP39_007453</name>
</gene>
<feature type="transmembrane region" description="Helical" evidence="1">
    <location>
        <begin position="161"/>
        <end position="185"/>
    </location>
</feature>
<keyword evidence="3" id="KW-1185">Reference proteome</keyword>
<dbReference type="GO" id="GO:0034632">
    <property type="term" value="F:retinol transmembrane transporter activity"/>
    <property type="evidence" value="ECO:0007669"/>
    <property type="project" value="InterPro"/>
</dbReference>
<dbReference type="Proteomes" id="UP001186944">
    <property type="component" value="Unassembled WGS sequence"/>
</dbReference>
<organism evidence="2 3">
    <name type="scientific">Pinctada imbricata</name>
    <name type="common">Atlantic pearl-oyster</name>
    <name type="synonym">Pinctada martensii</name>
    <dbReference type="NCBI Taxonomy" id="66713"/>
    <lineage>
        <taxon>Eukaryota</taxon>
        <taxon>Metazoa</taxon>
        <taxon>Spiralia</taxon>
        <taxon>Lophotrochozoa</taxon>
        <taxon>Mollusca</taxon>
        <taxon>Bivalvia</taxon>
        <taxon>Autobranchia</taxon>
        <taxon>Pteriomorphia</taxon>
        <taxon>Pterioida</taxon>
        <taxon>Pterioidea</taxon>
        <taxon>Pteriidae</taxon>
        <taxon>Pinctada</taxon>
    </lineage>
</organism>
<evidence type="ECO:0000256" key="1">
    <source>
        <dbReference type="SAM" id="Phobius"/>
    </source>
</evidence>
<keyword evidence="1" id="KW-0472">Membrane</keyword>
<reference evidence="2" key="1">
    <citation type="submission" date="2019-08" db="EMBL/GenBank/DDBJ databases">
        <title>The improved chromosome-level genome for the pearl oyster Pinctada fucata martensii using PacBio sequencing and Hi-C.</title>
        <authorList>
            <person name="Zheng Z."/>
        </authorList>
    </citation>
    <scope>NUCLEOTIDE SEQUENCE</scope>
    <source>
        <strain evidence="2">ZZ-2019</strain>
        <tissue evidence="2">Adductor muscle</tissue>
    </source>
</reference>
<feature type="transmembrane region" description="Helical" evidence="1">
    <location>
        <begin position="112"/>
        <end position="135"/>
    </location>
</feature>
<proteinExistence type="predicted"/>
<accession>A0AA88XYL7</accession>
<evidence type="ECO:0000313" key="3">
    <source>
        <dbReference type="Proteomes" id="UP001186944"/>
    </source>
</evidence>
<evidence type="ECO:0000313" key="2">
    <source>
        <dbReference type="EMBL" id="KAK3085699.1"/>
    </source>
</evidence>
<dbReference type="GO" id="GO:0038023">
    <property type="term" value="F:signaling receptor activity"/>
    <property type="evidence" value="ECO:0007669"/>
    <property type="project" value="InterPro"/>
</dbReference>
<dbReference type="EMBL" id="VSWD01000012">
    <property type="protein sequence ID" value="KAK3085699.1"/>
    <property type="molecule type" value="Genomic_DNA"/>
</dbReference>
<sequence length="249" mass="28557">MAYNATTISPNTDPVDSDCTWIKQHFIVGHGLFYLGRTVLYSHNAEEDDSGSEMVSSKRNRLYVRTLLFNEGNSKNGNSTERLDVKEQLLKNIADQRACFQKEISQRASNRIASIFVISAILLYQWIVVCFRISAWVHEHLKQLKIDDGWLWIIIDERKRLIHAAIASFYVASFAAGIILIANMVKIYSSHRRHINRLLAGNNTFIPIKCWNTEPSVLLARNMMYPGIQIGHIVSGNRNLIQKTRHNLF</sequence>
<dbReference type="InterPro" id="IPR026612">
    <property type="entry name" value="STRA6-like"/>
</dbReference>
<keyword evidence="1" id="KW-0812">Transmembrane</keyword>
<dbReference type="AlphaFoldDB" id="A0AA88XYL7"/>
<dbReference type="Pfam" id="PF14752">
    <property type="entry name" value="RBP_receptor"/>
    <property type="match status" value="1"/>
</dbReference>
<protein>
    <submittedName>
        <fullName evidence="2">Uncharacterized protein</fullName>
    </submittedName>
</protein>
<comment type="caution">
    <text evidence="2">The sequence shown here is derived from an EMBL/GenBank/DDBJ whole genome shotgun (WGS) entry which is preliminary data.</text>
</comment>
<name>A0AA88XYL7_PINIB</name>
<keyword evidence="1" id="KW-1133">Transmembrane helix</keyword>